<reference evidence="2 3" key="1">
    <citation type="journal article" date="2017" name="Genome Biol. Evol.">
        <title>Phytophthora megakarya and P. palmivora, closely related causal agents of cacao black pod rot, underwent increases in genome sizes and gene numbers by different mechanisms.</title>
        <authorList>
            <person name="Ali S.S."/>
            <person name="Shao J."/>
            <person name="Lary D.J."/>
            <person name="Kronmiller B."/>
            <person name="Shen D."/>
            <person name="Strem M.D."/>
            <person name="Amoako-Attah I."/>
            <person name="Akrofi A.Y."/>
            <person name="Begoude B.A."/>
            <person name="Ten Hoopen G.M."/>
            <person name="Coulibaly K."/>
            <person name="Kebe B.I."/>
            <person name="Melnick R.L."/>
            <person name="Guiltinan M.J."/>
            <person name="Tyler B.M."/>
            <person name="Meinhardt L.W."/>
            <person name="Bailey B.A."/>
        </authorList>
    </citation>
    <scope>NUCLEOTIDE SEQUENCE [LARGE SCALE GENOMIC DNA]</scope>
    <source>
        <strain evidence="3">sbr112.9</strain>
    </source>
</reference>
<dbReference type="PANTHER" id="PTHR45786">
    <property type="entry name" value="DNA BINDING PROTEIN-LIKE"/>
    <property type="match status" value="1"/>
</dbReference>
<proteinExistence type="predicted"/>
<dbReference type="Pfam" id="PF14214">
    <property type="entry name" value="Helitron_like_N"/>
    <property type="match status" value="1"/>
</dbReference>
<feature type="domain" description="Helitron helicase-like" evidence="1">
    <location>
        <begin position="149"/>
        <end position="223"/>
    </location>
</feature>
<dbReference type="OrthoDB" id="120387at2759"/>
<sequence length="279" mass="31767">MSPAGGVGNLITNPGNTECVSESVVGHSVITQAGVRSPPLLTVPVAAIIIDANATQPRDIILYTRQGGFNRIYETNPHYDPLQYPLLHPYGESGWTYKMPYAGELNNVNNDQGERPRVGNDQTDQNVEGDLPEWEYIRGTTKNMSLREFVAYLLNDRTGSHSLLLLGGRLTQQYCVDQWAKMEQERLRYIENNQLEFRLETIQGLTDTYRHEGTEAHPIAQVHDLKQYARNSTTNRVVCLKKRRLRRQYLRSSFNFATTAYWWTSLYVPTIPGCNGNRT</sequence>
<dbReference type="AlphaFoldDB" id="A0A2P4Y3G5"/>
<keyword evidence="2" id="KW-0067">ATP-binding</keyword>
<dbReference type="EMBL" id="NCKW01005874">
    <property type="protein sequence ID" value="POM72366.1"/>
    <property type="molecule type" value="Genomic_DNA"/>
</dbReference>
<protein>
    <submittedName>
        <fullName evidence="2">Helitron helicase-like protein</fullName>
    </submittedName>
</protein>
<accession>A0A2P4Y3G5</accession>
<evidence type="ECO:0000313" key="2">
    <source>
        <dbReference type="EMBL" id="POM72366.1"/>
    </source>
</evidence>
<dbReference type="InterPro" id="IPR025476">
    <property type="entry name" value="Helitron_helicase-like"/>
</dbReference>
<organism evidence="2 3">
    <name type="scientific">Phytophthora palmivora</name>
    <dbReference type="NCBI Taxonomy" id="4796"/>
    <lineage>
        <taxon>Eukaryota</taxon>
        <taxon>Sar</taxon>
        <taxon>Stramenopiles</taxon>
        <taxon>Oomycota</taxon>
        <taxon>Peronosporomycetes</taxon>
        <taxon>Peronosporales</taxon>
        <taxon>Peronosporaceae</taxon>
        <taxon>Phytophthora</taxon>
    </lineage>
</organism>
<keyword evidence="2" id="KW-0347">Helicase</keyword>
<dbReference type="GO" id="GO:0004386">
    <property type="term" value="F:helicase activity"/>
    <property type="evidence" value="ECO:0007669"/>
    <property type="project" value="UniProtKB-KW"/>
</dbReference>
<keyword evidence="3" id="KW-1185">Reference proteome</keyword>
<dbReference type="Proteomes" id="UP000237271">
    <property type="component" value="Unassembled WGS sequence"/>
</dbReference>
<comment type="caution">
    <text evidence="2">The sequence shown here is derived from an EMBL/GenBank/DDBJ whole genome shotgun (WGS) entry which is preliminary data.</text>
</comment>
<name>A0A2P4Y3G5_9STRA</name>
<evidence type="ECO:0000313" key="3">
    <source>
        <dbReference type="Proteomes" id="UP000237271"/>
    </source>
</evidence>
<keyword evidence="2" id="KW-0547">Nucleotide-binding</keyword>
<keyword evidence="2" id="KW-0378">Hydrolase</keyword>
<gene>
    <name evidence="2" type="ORF">PHPALM_10924</name>
</gene>
<evidence type="ECO:0000259" key="1">
    <source>
        <dbReference type="Pfam" id="PF14214"/>
    </source>
</evidence>
<dbReference type="PANTHER" id="PTHR45786:SF74">
    <property type="entry name" value="ATP-DEPENDENT DNA HELICASE"/>
    <property type="match status" value="1"/>
</dbReference>